<name>A0A5Q2RPM5_9ACTN</name>
<keyword evidence="7" id="KW-1185">Reference proteome</keyword>
<dbReference type="InterPro" id="IPR036038">
    <property type="entry name" value="Aminotransferase-like"/>
</dbReference>
<dbReference type="KEGG" id="atq:GH723_12375"/>
<dbReference type="AlphaFoldDB" id="A0A5Q2RPM5"/>
<dbReference type="EMBL" id="CP045851">
    <property type="protein sequence ID" value="QGG95830.1"/>
    <property type="molecule type" value="Genomic_DNA"/>
</dbReference>
<organism evidence="6 7">
    <name type="scientific">Actinomarinicola tropica</name>
    <dbReference type="NCBI Taxonomy" id="2789776"/>
    <lineage>
        <taxon>Bacteria</taxon>
        <taxon>Bacillati</taxon>
        <taxon>Actinomycetota</taxon>
        <taxon>Acidimicrobiia</taxon>
        <taxon>Acidimicrobiales</taxon>
        <taxon>Iamiaceae</taxon>
        <taxon>Actinomarinicola</taxon>
    </lineage>
</organism>
<dbReference type="RefSeq" id="WP_153759936.1">
    <property type="nucleotide sequence ID" value="NZ_CP045851.1"/>
</dbReference>
<reference evidence="6 7" key="1">
    <citation type="submission" date="2019-11" db="EMBL/GenBank/DDBJ databases">
        <authorList>
            <person name="He Y."/>
        </authorList>
    </citation>
    <scope>NUCLEOTIDE SEQUENCE [LARGE SCALE GENOMIC DNA]</scope>
    <source>
        <strain evidence="6 7">SCSIO 58843</strain>
    </source>
</reference>
<dbReference type="Gene3D" id="3.20.10.10">
    <property type="entry name" value="D-amino Acid Aminotransferase, subunit A, domain 2"/>
    <property type="match status" value="1"/>
</dbReference>
<dbReference type="Pfam" id="PF01063">
    <property type="entry name" value="Aminotran_4"/>
    <property type="match status" value="1"/>
</dbReference>
<evidence type="ECO:0000256" key="4">
    <source>
        <dbReference type="RuleBase" id="RU004106"/>
    </source>
</evidence>
<accession>A0A5Q2RPM5</accession>
<evidence type="ECO:0000256" key="5">
    <source>
        <dbReference type="RuleBase" id="RU004516"/>
    </source>
</evidence>
<evidence type="ECO:0000313" key="6">
    <source>
        <dbReference type="EMBL" id="QGG95830.1"/>
    </source>
</evidence>
<evidence type="ECO:0000256" key="3">
    <source>
        <dbReference type="ARBA" id="ARBA00022898"/>
    </source>
</evidence>
<comment type="cofactor">
    <cofactor evidence="1 5">
        <name>pyridoxal 5'-phosphate</name>
        <dbReference type="ChEBI" id="CHEBI:597326"/>
    </cofactor>
</comment>
<dbReference type="PANTHER" id="PTHR42743:SF11">
    <property type="entry name" value="AMINODEOXYCHORISMATE LYASE"/>
    <property type="match status" value="1"/>
</dbReference>
<evidence type="ECO:0000256" key="2">
    <source>
        <dbReference type="ARBA" id="ARBA00009320"/>
    </source>
</evidence>
<keyword evidence="3 5" id="KW-0663">Pyridoxal phosphate</keyword>
<sequence>MTDVPPPARPTPGSIVWLDGELVDADTARISPFDHGITVGDGVFETLKVVGGTPFAMRRHLERLERSATALGLACPDHALVREAAASVVAANGGGDARLRITLTGGPGPLGSNRGDGGPTLLLAVSDLPPSPPTTDVVTVDWVRNERGALTGLKTTSYAENVMALSVASAVGATEAIFANTVGNLCEGTGSNVFVVLDGRLVTPPLSAGPLAGITRDLVLEVTDAVEEDVPLAALAEAEEAFLTSSTRDVQAIAHVDGRALPAAPGPVTTAAAAAFARLFEGDLDP</sequence>
<dbReference type="PANTHER" id="PTHR42743">
    <property type="entry name" value="AMINO-ACID AMINOTRANSFERASE"/>
    <property type="match status" value="1"/>
</dbReference>
<dbReference type="SUPFAM" id="SSF56752">
    <property type="entry name" value="D-aminoacid aminotransferase-like PLP-dependent enzymes"/>
    <property type="match status" value="1"/>
</dbReference>
<comment type="similarity">
    <text evidence="2 4">Belongs to the class-IV pyridoxal-phosphate-dependent aminotransferase family.</text>
</comment>
<dbReference type="InterPro" id="IPR043131">
    <property type="entry name" value="BCAT-like_N"/>
</dbReference>
<evidence type="ECO:0000313" key="7">
    <source>
        <dbReference type="Proteomes" id="UP000334019"/>
    </source>
</evidence>
<dbReference type="GO" id="GO:0046394">
    <property type="term" value="P:carboxylic acid biosynthetic process"/>
    <property type="evidence" value="ECO:0007669"/>
    <property type="project" value="UniProtKB-ARBA"/>
</dbReference>
<proteinExistence type="inferred from homology"/>
<dbReference type="InterPro" id="IPR043132">
    <property type="entry name" value="BCAT-like_C"/>
</dbReference>
<dbReference type="GO" id="GO:0016829">
    <property type="term" value="F:lyase activity"/>
    <property type="evidence" value="ECO:0007669"/>
    <property type="project" value="UniProtKB-KW"/>
</dbReference>
<dbReference type="InterPro" id="IPR018300">
    <property type="entry name" value="Aminotrans_IV_CS"/>
</dbReference>
<dbReference type="InterPro" id="IPR050571">
    <property type="entry name" value="Class-IV_PLP-Dep_Aminotrnsfr"/>
</dbReference>
<gene>
    <name evidence="6" type="ORF">GH723_12375</name>
</gene>
<protein>
    <submittedName>
        <fullName evidence="6">4-amino-4-deoxychorismate lyase</fullName>
    </submittedName>
</protein>
<dbReference type="Proteomes" id="UP000334019">
    <property type="component" value="Chromosome"/>
</dbReference>
<dbReference type="InterPro" id="IPR001544">
    <property type="entry name" value="Aminotrans_IV"/>
</dbReference>
<evidence type="ECO:0000256" key="1">
    <source>
        <dbReference type="ARBA" id="ARBA00001933"/>
    </source>
</evidence>
<dbReference type="PROSITE" id="PS00770">
    <property type="entry name" value="AA_TRANSFER_CLASS_4"/>
    <property type="match status" value="1"/>
</dbReference>
<dbReference type="GO" id="GO:0005829">
    <property type="term" value="C:cytosol"/>
    <property type="evidence" value="ECO:0007669"/>
    <property type="project" value="TreeGrafter"/>
</dbReference>
<keyword evidence="6" id="KW-0456">Lyase</keyword>
<dbReference type="Gene3D" id="3.30.470.10">
    <property type="match status" value="1"/>
</dbReference>